<dbReference type="AlphaFoldDB" id="A0A9P6AKM7"/>
<gene>
    <name evidence="12" type="ORF">BS47DRAFT_1488917</name>
</gene>
<dbReference type="PROSITE" id="PS00028">
    <property type="entry name" value="ZINC_FINGER_C2H2_1"/>
    <property type="match status" value="1"/>
</dbReference>
<feature type="compositionally biased region" description="Polar residues" evidence="10">
    <location>
        <begin position="139"/>
        <end position="156"/>
    </location>
</feature>
<comment type="subcellular location">
    <subcellularLocation>
        <location evidence="1">Nucleus</location>
    </subcellularLocation>
</comment>
<dbReference type="Pfam" id="PF00096">
    <property type="entry name" value="zf-C2H2"/>
    <property type="match status" value="1"/>
</dbReference>
<feature type="region of interest" description="Disordered" evidence="10">
    <location>
        <begin position="133"/>
        <end position="176"/>
    </location>
</feature>
<proteinExistence type="predicted"/>
<dbReference type="SUPFAM" id="SSF57667">
    <property type="entry name" value="beta-beta-alpha zinc fingers"/>
    <property type="match status" value="1"/>
</dbReference>
<dbReference type="PROSITE" id="PS50157">
    <property type="entry name" value="ZINC_FINGER_C2H2_2"/>
    <property type="match status" value="2"/>
</dbReference>
<keyword evidence="13" id="KW-1185">Reference proteome</keyword>
<feature type="region of interest" description="Disordered" evidence="10">
    <location>
        <begin position="37"/>
        <end position="72"/>
    </location>
</feature>
<dbReference type="PANTHER" id="PTHR24394">
    <property type="entry name" value="ZINC FINGER PROTEIN"/>
    <property type="match status" value="1"/>
</dbReference>
<keyword evidence="3" id="KW-0677">Repeat</keyword>
<dbReference type="SMART" id="SM00355">
    <property type="entry name" value="ZnF_C2H2"/>
    <property type="match status" value="2"/>
</dbReference>
<keyword evidence="6" id="KW-0805">Transcription regulation</keyword>
<evidence type="ECO:0000259" key="11">
    <source>
        <dbReference type="PROSITE" id="PS50157"/>
    </source>
</evidence>
<feature type="region of interest" description="Disordered" evidence="10">
    <location>
        <begin position="262"/>
        <end position="286"/>
    </location>
</feature>
<evidence type="ECO:0000313" key="13">
    <source>
        <dbReference type="Proteomes" id="UP000886523"/>
    </source>
</evidence>
<dbReference type="Proteomes" id="UP000886523">
    <property type="component" value="Unassembled WGS sequence"/>
</dbReference>
<organism evidence="12 13">
    <name type="scientific">Hydnum rufescens UP504</name>
    <dbReference type="NCBI Taxonomy" id="1448309"/>
    <lineage>
        <taxon>Eukaryota</taxon>
        <taxon>Fungi</taxon>
        <taxon>Dikarya</taxon>
        <taxon>Basidiomycota</taxon>
        <taxon>Agaricomycotina</taxon>
        <taxon>Agaricomycetes</taxon>
        <taxon>Cantharellales</taxon>
        <taxon>Hydnaceae</taxon>
        <taxon>Hydnum</taxon>
    </lineage>
</organism>
<feature type="domain" description="C2H2-type" evidence="11">
    <location>
        <begin position="104"/>
        <end position="132"/>
    </location>
</feature>
<dbReference type="Gene3D" id="3.30.160.60">
    <property type="entry name" value="Classic Zinc Finger"/>
    <property type="match status" value="2"/>
</dbReference>
<name>A0A9P6AKM7_9AGAM</name>
<dbReference type="GO" id="GO:0008270">
    <property type="term" value="F:zinc ion binding"/>
    <property type="evidence" value="ECO:0007669"/>
    <property type="project" value="UniProtKB-KW"/>
</dbReference>
<dbReference type="OrthoDB" id="6077919at2759"/>
<evidence type="ECO:0000256" key="3">
    <source>
        <dbReference type="ARBA" id="ARBA00022737"/>
    </source>
</evidence>
<evidence type="ECO:0000256" key="7">
    <source>
        <dbReference type="ARBA" id="ARBA00023163"/>
    </source>
</evidence>
<keyword evidence="2" id="KW-0479">Metal-binding</keyword>
<dbReference type="InterPro" id="IPR036236">
    <property type="entry name" value="Znf_C2H2_sf"/>
</dbReference>
<evidence type="ECO:0000256" key="6">
    <source>
        <dbReference type="ARBA" id="ARBA00023015"/>
    </source>
</evidence>
<dbReference type="EMBL" id="MU129084">
    <property type="protein sequence ID" value="KAF9507317.1"/>
    <property type="molecule type" value="Genomic_DNA"/>
</dbReference>
<evidence type="ECO:0000256" key="1">
    <source>
        <dbReference type="ARBA" id="ARBA00004123"/>
    </source>
</evidence>
<dbReference type="PANTHER" id="PTHR24394:SF29">
    <property type="entry name" value="MYONEURIN"/>
    <property type="match status" value="1"/>
</dbReference>
<accession>A0A9P6AKM7</accession>
<keyword evidence="4 9" id="KW-0863">Zinc-finger</keyword>
<evidence type="ECO:0000256" key="8">
    <source>
        <dbReference type="ARBA" id="ARBA00023242"/>
    </source>
</evidence>
<comment type="caution">
    <text evidence="12">The sequence shown here is derived from an EMBL/GenBank/DDBJ whole genome shotgun (WGS) entry which is preliminary data.</text>
</comment>
<evidence type="ECO:0000256" key="2">
    <source>
        <dbReference type="ARBA" id="ARBA00022723"/>
    </source>
</evidence>
<evidence type="ECO:0000313" key="12">
    <source>
        <dbReference type="EMBL" id="KAF9507317.1"/>
    </source>
</evidence>
<protein>
    <recommendedName>
        <fullName evidence="11">C2H2-type domain-containing protein</fullName>
    </recommendedName>
</protein>
<evidence type="ECO:0000256" key="9">
    <source>
        <dbReference type="PROSITE-ProRule" id="PRU00042"/>
    </source>
</evidence>
<dbReference type="FunFam" id="3.30.160.60:FF:001289">
    <property type="entry name" value="Zinc finger protein 574"/>
    <property type="match status" value="1"/>
</dbReference>
<evidence type="ECO:0000256" key="10">
    <source>
        <dbReference type="SAM" id="MobiDB-lite"/>
    </source>
</evidence>
<keyword evidence="7" id="KW-0804">Transcription</keyword>
<feature type="domain" description="C2H2-type" evidence="11">
    <location>
        <begin position="76"/>
        <end position="103"/>
    </location>
</feature>
<evidence type="ECO:0000256" key="5">
    <source>
        <dbReference type="ARBA" id="ARBA00022833"/>
    </source>
</evidence>
<dbReference type="InterPro" id="IPR013087">
    <property type="entry name" value="Znf_C2H2_type"/>
</dbReference>
<keyword evidence="5" id="KW-0862">Zinc</keyword>
<feature type="compositionally biased region" description="Low complexity" evidence="10">
    <location>
        <begin position="43"/>
        <end position="58"/>
    </location>
</feature>
<sequence>MDERENSHLLGPSLGNNTPDALIPDISTDVRLWPSHFVPISPPSEASTTSVASSPVSDTSRHPPGKLTKSPKQKKFPCACCDALFERPSSLRQHMLTHTGEKPHPCQKCSRRFSVISNLRRHVKSCQEGDDKRKLITGMPTSPSSSERTHQVQHSHPSIPHTISPENQSSPSTQHQYWLPGSLASFQNAATLTSDYTRAKENNLILPGVHVTIPLPPVPSSSYTQSSLPPLSSHANTSQVDLTDVRPVVGLDGLTRYERIEERDSYDPTTPEHPYHPASWTGRLPGPGLMQVDQLVRRVVPGHRR</sequence>
<dbReference type="GO" id="GO:0005634">
    <property type="term" value="C:nucleus"/>
    <property type="evidence" value="ECO:0007669"/>
    <property type="project" value="UniProtKB-SubCell"/>
</dbReference>
<dbReference type="GO" id="GO:0000981">
    <property type="term" value="F:DNA-binding transcription factor activity, RNA polymerase II-specific"/>
    <property type="evidence" value="ECO:0007669"/>
    <property type="project" value="TreeGrafter"/>
</dbReference>
<reference evidence="12" key="1">
    <citation type="journal article" date="2020" name="Nat. Commun.">
        <title>Large-scale genome sequencing of mycorrhizal fungi provides insights into the early evolution of symbiotic traits.</title>
        <authorList>
            <person name="Miyauchi S."/>
            <person name="Kiss E."/>
            <person name="Kuo A."/>
            <person name="Drula E."/>
            <person name="Kohler A."/>
            <person name="Sanchez-Garcia M."/>
            <person name="Morin E."/>
            <person name="Andreopoulos B."/>
            <person name="Barry K.W."/>
            <person name="Bonito G."/>
            <person name="Buee M."/>
            <person name="Carver A."/>
            <person name="Chen C."/>
            <person name="Cichocki N."/>
            <person name="Clum A."/>
            <person name="Culley D."/>
            <person name="Crous P.W."/>
            <person name="Fauchery L."/>
            <person name="Girlanda M."/>
            <person name="Hayes R.D."/>
            <person name="Keri Z."/>
            <person name="LaButti K."/>
            <person name="Lipzen A."/>
            <person name="Lombard V."/>
            <person name="Magnuson J."/>
            <person name="Maillard F."/>
            <person name="Murat C."/>
            <person name="Nolan M."/>
            <person name="Ohm R.A."/>
            <person name="Pangilinan J."/>
            <person name="Pereira M.F."/>
            <person name="Perotto S."/>
            <person name="Peter M."/>
            <person name="Pfister S."/>
            <person name="Riley R."/>
            <person name="Sitrit Y."/>
            <person name="Stielow J.B."/>
            <person name="Szollosi G."/>
            <person name="Zifcakova L."/>
            <person name="Stursova M."/>
            <person name="Spatafora J.W."/>
            <person name="Tedersoo L."/>
            <person name="Vaario L.M."/>
            <person name="Yamada A."/>
            <person name="Yan M."/>
            <person name="Wang P."/>
            <person name="Xu J."/>
            <person name="Bruns T."/>
            <person name="Baldrian P."/>
            <person name="Vilgalys R."/>
            <person name="Dunand C."/>
            <person name="Henrissat B."/>
            <person name="Grigoriev I.V."/>
            <person name="Hibbett D."/>
            <person name="Nagy L.G."/>
            <person name="Martin F.M."/>
        </authorList>
    </citation>
    <scope>NUCLEOTIDE SEQUENCE</scope>
    <source>
        <strain evidence="12">UP504</strain>
    </source>
</reference>
<feature type="region of interest" description="Disordered" evidence="10">
    <location>
        <begin position="1"/>
        <end position="24"/>
    </location>
</feature>
<feature type="compositionally biased region" description="Polar residues" evidence="10">
    <location>
        <begin position="164"/>
        <end position="176"/>
    </location>
</feature>
<keyword evidence="8" id="KW-0539">Nucleus</keyword>
<evidence type="ECO:0000256" key="4">
    <source>
        <dbReference type="ARBA" id="ARBA00022771"/>
    </source>
</evidence>